<dbReference type="GO" id="GO:0031267">
    <property type="term" value="F:small GTPase binding"/>
    <property type="evidence" value="ECO:0007669"/>
    <property type="project" value="TreeGrafter"/>
</dbReference>
<evidence type="ECO:0000313" key="5">
    <source>
        <dbReference type="Proteomes" id="UP000007879"/>
    </source>
</evidence>
<dbReference type="GO" id="GO:0005829">
    <property type="term" value="C:cytosol"/>
    <property type="evidence" value="ECO:0007669"/>
    <property type="project" value="TreeGrafter"/>
</dbReference>
<dbReference type="SMART" id="SM00368">
    <property type="entry name" value="LRR_RI"/>
    <property type="match status" value="5"/>
</dbReference>
<dbReference type="AlphaFoldDB" id="A0AAN0IU00"/>
<dbReference type="InterPro" id="IPR032675">
    <property type="entry name" value="LRR_dom_sf"/>
</dbReference>
<evidence type="ECO:0000256" key="1">
    <source>
        <dbReference type="ARBA" id="ARBA00022468"/>
    </source>
</evidence>
<dbReference type="GO" id="GO:0005096">
    <property type="term" value="F:GTPase activator activity"/>
    <property type="evidence" value="ECO:0007669"/>
    <property type="project" value="UniProtKB-KW"/>
</dbReference>
<reference evidence="5" key="1">
    <citation type="journal article" date="2010" name="Nature">
        <title>The Amphimedon queenslandica genome and the evolution of animal complexity.</title>
        <authorList>
            <person name="Srivastava M."/>
            <person name="Simakov O."/>
            <person name="Chapman J."/>
            <person name="Fahey B."/>
            <person name="Gauthier M.E."/>
            <person name="Mitros T."/>
            <person name="Richards G.S."/>
            <person name="Conaco C."/>
            <person name="Dacre M."/>
            <person name="Hellsten U."/>
            <person name="Larroux C."/>
            <person name="Putnam N.H."/>
            <person name="Stanke M."/>
            <person name="Adamska M."/>
            <person name="Darling A."/>
            <person name="Degnan S.M."/>
            <person name="Oakley T.H."/>
            <person name="Plachetzki D.C."/>
            <person name="Zhai Y."/>
            <person name="Adamski M."/>
            <person name="Calcino A."/>
            <person name="Cummins S.F."/>
            <person name="Goodstein D.M."/>
            <person name="Harris C."/>
            <person name="Jackson D.J."/>
            <person name="Leys S.P."/>
            <person name="Shu S."/>
            <person name="Woodcroft B.J."/>
            <person name="Vervoort M."/>
            <person name="Kosik K.S."/>
            <person name="Manning G."/>
            <person name="Degnan B.M."/>
            <person name="Rokhsar D.S."/>
        </authorList>
    </citation>
    <scope>NUCLEOTIDE SEQUENCE [LARGE SCALE GENOMIC DNA]</scope>
</reference>
<dbReference type="PANTHER" id="PTHR24113">
    <property type="entry name" value="RAN GTPASE-ACTIVATING PROTEIN 1"/>
    <property type="match status" value="1"/>
</dbReference>
<keyword evidence="5" id="KW-1185">Reference proteome</keyword>
<dbReference type="InterPro" id="IPR027038">
    <property type="entry name" value="RanGap"/>
</dbReference>
<reference evidence="4" key="2">
    <citation type="submission" date="2024-06" db="UniProtKB">
        <authorList>
            <consortium name="EnsemblMetazoa"/>
        </authorList>
    </citation>
    <scope>IDENTIFICATION</scope>
</reference>
<dbReference type="GO" id="GO:0006913">
    <property type="term" value="P:nucleocytoplasmic transport"/>
    <property type="evidence" value="ECO:0007669"/>
    <property type="project" value="TreeGrafter"/>
</dbReference>
<dbReference type="GO" id="GO:0048471">
    <property type="term" value="C:perinuclear region of cytoplasm"/>
    <property type="evidence" value="ECO:0007669"/>
    <property type="project" value="TreeGrafter"/>
</dbReference>
<protein>
    <recommendedName>
        <fullName evidence="6">NACHT LRR and PYD domain-containing protein</fullName>
    </recommendedName>
</protein>
<evidence type="ECO:0000256" key="3">
    <source>
        <dbReference type="ARBA" id="ARBA00022737"/>
    </source>
</evidence>
<dbReference type="RefSeq" id="XP_011409373.1">
    <property type="nucleotide sequence ID" value="XM_011411071.2"/>
</dbReference>
<sequence>MSDDGVIALAQSLQYNKTLESLYLYYNPDITSACAQSLAELLLFNNTLSLLSLHHTNIDTDGVMILMESLKTNNALQTLWLDKQHEEACSTLPYYEHIKDRLDFVVTRLLYGELVITALTGQILSNVESASPSITKQLFVSLASLLPRNQSLKTLSIINDLIGDNGVMTLAESLRNNVTLQCLDLHGNLSITSASTGSLAELLRYNGSLSTLSVFHTSIGTDGALALAHPLRSNEKLKFLELDKQHEHACHLSLPYYE</sequence>
<keyword evidence="3" id="KW-0677">Repeat</keyword>
<dbReference type="Gene3D" id="3.80.10.10">
    <property type="entry name" value="Ribonuclease Inhibitor"/>
    <property type="match status" value="2"/>
</dbReference>
<keyword evidence="1" id="KW-0343">GTPase activation</keyword>
<evidence type="ECO:0000256" key="2">
    <source>
        <dbReference type="ARBA" id="ARBA00022614"/>
    </source>
</evidence>
<evidence type="ECO:0008006" key="6">
    <source>
        <dbReference type="Google" id="ProtNLM"/>
    </source>
</evidence>
<keyword evidence="2" id="KW-0433">Leucine-rich repeat</keyword>
<name>A0AAN0IU00_AMPQE</name>
<dbReference type="GO" id="GO:0005634">
    <property type="term" value="C:nucleus"/>
    <property type="evidence" value="ECO:0007669"/>
    <property type="project" value="TreeGrafter"/>
</dbReference>
<dbReference type="KEGG" id="aqu:105316247"/>
<dbReference type="SUPFAM" id="SSF52047">
    <property type="entry name" value="RNI-like"/>
    <property type="match status" value="1"/>
</dbReference>
<dbReference type="Proteomes" id="UP000007879">
    <property type="component" value="Unassembled WGS sequence"/>
</dbReference>
<dbReference type="GeneID" id="105316247"/>
<accession>A0AAN0IU00</accession>
<dbReference type="EnsemblMetazoa" id="XM_011411071.2">
    <property type="protein sequence ID" value="XP_011409373.1"/>
    <property type="gene ID" value="LOC105316247"/>
</dbReference>
<evidence type="ECO:0000313" key="4">
    <source>
        <dbReference type="EnsemblMetazoa" id="XP_011409373.1"/>
    </source>
</evidence>
<proteinExistence type="predicted"/>
<organism evidence="4 5">
    <name type="scientific">Amphimedon queenslandica</name>
    <name type="common">Sponge</name>
    <dbReference type="NCBI Taxonomy" id="400682"/>
    <lineage>
        <taxon>Eukaryota</taxon>
        <taxon>Metazoa</taxon>
        <taxon>Porifera</taxon>
        <taxon>Demospongiae</taxon>
        <taxon>Heteroscleromorpha</taxon>
        <taxon>Haplosclerida</taxon>
        <taxon>Niphatidae</taxon>
        <taxon>Amphimedon</taxon>
    </lineage>
</organism>
<dbReference type="PANTHER" id="PTHR24113:SF12">
    <property type="entry name" value="RAN GTPASE-ACTIVATING PROTEIN 1"/>
    <property type="match status" value="1"/>
</dbReference>